<dbReference type="InterPro" id="IPR024414">
    <property type="entry name" value="Uncharacterised_PrgI"/>
</dbReference>
<sequence>MSIYKVPQDVEAEDKLLGPFSFRQFVFLITAVVGIGIAYALSQLLLPLFLIPMPVVLFFGALALPLKKDQPMEVYLAAVISFMLKPKKRLWQPDGIETLVEVVAPKTEEKIYGNKYDQTEVQRRLSYLANLVDSQGWSIRGVNNPNSSMRADLFNEGQAANDILDENSTTAQNINHLISQSDVRRRQQIIEKMQTGQLSEQPSQTNNDSEKPSDLRLQINPYPTMRQSTINPLSDNKPTNSQPTATPQTSLNDVSPAIIDLANNHSDLSIETISREANRIQQENKLAEEEVVISLR</sequence>
<organism evidence="3 4">
    <name type="scientific">Candidatus Nanosynbacter lyticus</name>
    <dbReference type="NCBI Taxonomy" id="2093824"/>
    <lineage>
        <taxon>Bacteria</taxon>
        <taxon>Candidatus Saccharimonadota</taxon>
        <taxon>Candidatus Saccharimonadia</taxon>
        <taxon>Candidatus Nanosynbacterales</taxon>
        <taxon>Candidatus Nanosynbacteraceae</taxon>
        <taxon>Candidatus Nanosynbacter</taxon>
    </lineage>
</organism>
<feature type="transmembrane region" description="Helical" evidence="2">
    <location>
        <begin position="25"/>
        <end position="42"/>
    </location>
</feature>
<dbReference type="AlphaFoldDB" id="A0A6S4GV86"/>
<keyword evidence="2" id="KW-0812">Transmembrane</keyword>
<evidence type="ECO:0000313" key="3">
    <source>
        <dbReference type="EMBL" id="AJA06677.1"/>
    </source>
</evidence>
<evidence type="ECO:0000256" key="1">
    <source>
        <dbReference type="SAM" id="MobiDB-lite"/>
    </source>
</evidence>
<keyword evidence="2" id="KW-0472">Membrane</keyword>
<protein>
    <recommendedName>
        <fullName evidence="5">PrgI family protein</fullName>
    </recommendedName>
</protein>
<feature type="transmembrane region" description="Helical" evidence="2">
    <location>
        <begin position="48"/>
        <end position="66"/>
    </location>
</feature>
<reference evidence="3 4" key="1">
    <citation type="journal article" date="2015" name="Proc. Natl. Acad. Sci. U.S.A.">
        <title>Cultivation of a human-associated TM7 phylotype reveals a reduced genome and epibiotic parasitic lifestyle.</title>
        <authorList>
            <person name="He X."/>
            <person name="McLean J.S."/>
            <person name="Edlund A."/>
            <person name="Yooseph S."/>
            <person name="Hall A.P."/>
            <person name="Liu S.Y."/>
            <person name="Dorrestein P.C."/>
            <person name="Esquenazi E."/>
            <person name="Hunter R.C."/>
            <person name="Cheng G."/>
            <person name="Nelson K.E."/>
            <person name="Lux R."/>
            <person name="Shi W."/>
        </authorList>
    </citation>
    <scope>NUCLEOTIDE SEQUENCE [LARGE SCALE GENOMIC DNA]</scope>
    <source>
        <strain evidence="3 4">TM7x</strain>
    </source>
</reference>
<feature type="region of interest" description="Disordered" evidence="1">
    <location>
        <begin position="194"/>
        <end position="252"/>
    </location>
</feature>
<dbReference type="EMBL" id="CP007496">
    <property type="protein sequence ID" value="AJA06677.1"/>
    <property type="molecule type" value="Genomic_DNA"/>
</dbReference>
<gene>
    <name evidence="3" type="ORF">TM7x_00050</name>
</gene>
<name>A0A6S4GV86_9BACT</name>
<keyword evidence="2" id="KW-1133">Transmembrane helix</keyword>
<evidence type="ECO:0000256" key="2">
    <source>
        <dbReference type="SAM" id="Phobius"/>
    </source>
</evidence>
<feature type="compositionally biased region" description="Polar residues" evidence="1">
    <location>
        <begin position="225"/>
        <end position="252"/>
    </location>
</feature>
<dbReference type="Proteomes" id="UP000030902">
    <property type="component" value="Chromosome"/>
</dbReference>
<evidence type="ECO:0000313" key="4">
    <source>
        <dbReference type="Proteomes" id="UP000030902"/>
    </source>
</evidence>
<proteinExistence type="predicted"/>
<feature type="compositionally biased region" description="Polar residues" evidence="1">
    <location>
        <begin position="194"/>
        <end position="207"/>
    </location>
</feature>
<evidence type="ECO:0008006" key="5">
    <source>
        <dbReference type="Google" id="ProtNLM"/>
    </source>
</evidence>
<accession>A0A6S4GV86</accession>
<keyword evidence="4" id="KW-1185">Reference proteome</keyword>
<dbReference type="RefSeq" id="WP_039326702.1">
    <property type="nucleotide sequence ID" value="NZ_CP007496.1"/>
</dbReference>
<dbReference type="Pfam" id="PF12666">
    <property type="entry name" value="PrgI"/>
    <property type="match status" value="1"/>
</dbReference>
<dbReference type="KEGG" id="sox:TM7x_00050"/>